<dbReference type="Gene3D" id="3.30.300.20">
    <property type="match status" value="1"/>
</dbReference>
<gene>
    <name evidence="2 4" type="primary">rbfA</name>
    <name evidence="4" type="ORF">G4Y79_18000</name>
</gene>
<dbReference type="PANTHER" id="PTHR33515">
    <property type="entry name" value="RIBOSOME-BINDING FACTOR A, CHLOROPLASTIC-RELATED"/>
    <property type="match status" value="1"/>
</dbReference>
<feature type="region of interest" description="Disordered" evidence="3">
    <location>
        <begin position="103"/>
        <end position="122"/>
    </location>
</feature>
<dbReference type="GO" id="GO:0005829">
    <property type="term" value="C:cytosol"/>
    <property type="evidence" value="ECO:0007669"/>
    <property type="project" value="TreeGrafter"/>
</dbReference>
<dbReference type="SUPFAM" id="SSF89919">
    <property type="entry name" value="Ribosome-binding factor A, RbfA"/>
    <property type="match status" value="1"/>
</dbReference>
<protein>
    <recommendedName>
        <fullName evidence="2">Ribosome-binding factor A</fullName>
    </recommendedName>
</protein>
<dbReference type="NCBIfam" id="TIGR00082">
    <property type="entry name" value="rbfA"/>
    <property type="match status" value="1"/>
</dbReference>
<dbReference type="InterPro" id="IPR000238">
    <property type="entry name" value="RbfA"/>
</dbReference>
<dbReference type="GO" id="GO:0030490">
    <property type="term" value="P:maturation of SSU-rRNA"/>
    <property type="evidence" value="ECO:0007669"/>
    <property type="project" value="UniProtKB-UniRule"/>
</dbReference>
<organism evidence="4 5">
    <name type="scientific">Phototrophicus methaneseepsis</name>
    <dbReference type="NCBI Taxonomy" id="2710758"/>
    <lineage>
        <taxon>Bacteria</taxon>
        <taxon>Bacillati</taxon>
        <taxon>Chloroflexota</taxon>
        <taxon>Candidatus Thermofontia</taxon>
        <taxon>Phototrophicales</taxon>
        <taxon>Phototrophicaceae</taxon>
        <taxon>Phototrophicus</taxon>
    </lineage>
</organism>
<dbReference type="PANTHER" id="PTHR33515:SF1">
    <property type="entry name" value="RIBOSOME-BINDING FACTOR A, CHLOROPLASTIC-RELATED"/>
    <property type="match status" value="1"/>
</dbReference>
<keyword evidence="1 2" id="KW-0690">Ribosome biogenesis</keyword>
<reference evidence="4 5" key="1">
    <citation type="submission" date="2020-02" db="EMBL/GenBank/DDBJ databases">
        <authorList>
            <person name="Zheng R.K."/>
            <person name="Sun C.M."/>
        </authorList>
    </citation>
    <scope>NUCLEOTIDE SEQUENCE [LARGE SCALE GENOMIC DNA]</scope>
    <source>
        <strain evidence="5">rifampicinis</strain>
    </source>
</reference>
<keyword evidence="5" id="KW-1185">Reference proteome</keyword>
<evidence type="ECO:0000256" key="3">
    <source>
        <dbReference type="SAM" id="MobiDB-lite"/>
    </source>
</evidence>
<dbReference type="InterPro" id="IPR015946">
    <property type="entry name" value="KH_dom-like_a/b"/>
</dbReference>
<dbReference type="HAMAP" id="MF_00003">
    <property type="entry name" value="RbfA"/>
    <property type="match status" value="1"/>
</dbReference>
<accession>A0A7S8IE84</accession>
<dbReference type="GO" id="GO:0043024">
    <property type="term" value="F:ribosomal small subunit binding"/>
    <property type="evidence" value="ECO:0007669"/>
    <property type="project" value="TreeGrafter"/>
</dbReference>
<dbReference type="KEGG" id="pmet:G4Y79_18000"/>
<comment type="subunit">
    <text evidence="2">Monomer. Binds 30S ribosomal subunits, but not 50S ribosomal subunits or 70S ribosomes.</text>
</comment>
<dbReference type="AlphaFoldDB" id="A0A7S8IE84"/>
<dbReference type="InterPro" id="IPR023799">
    <property type="entry name" value="RbfA_dom_sf"/>
</dbReference>
<dbReference type="Pfam" id="PF02033">
    <property type="entry name" value="RBFA"/>
    <property type="match status" value="1"/>
</dbReference>
<evidence type="ECO:0000256" key="1">
    <source>
        <dbReference type="ARBA" id="ARBA00022517"/>
    </source>
</evidence>
<name>A0A7S8IE84_9CHLR</name>
<evidence type="ECO:0000313" key="5">
    <source>
        <dbReference type="Proteomes" id="UP000594468"/>
    </source>
</evidence>
<evidence type="ECO:0000256" key="2">
    <source>
        <dbReference type="HAMAP-Rule" id="MF_00003"/>
    </source>
</evidence>
<sequence>MVERIKTILSELLLREIEDPRLQQVTITDVKLDNEISYANIYVNALGDENRRQEVMAGLERAKGFLRRELGKRIRVRSVPALIFHWDATLEYGERINRLIDSLDIPPETEDDRDEFEPDELD</sequence>
<feature type="compositionally biased region" description="Acidic residues" evidence="3">
    <location>
        <begin position="107"/>
        <end position="122"/>
    </location>
</feature>
<evidence type="ECO:0000313" key="4">
    <source>
        <dbReference type="EMBL" id="QPC81568.1"/>
    </source>
</evidence>
<proteinExistence type="inferred from homology"/>
<comment type="function">
    <text evidence="2">One of several proteins that assist in the late maturation steps of the functional core of the 30S ribosomal subunit. Associates with free 30S ribosomal subunits (but not with 30S subunits that are part of 70S ribosomes or polysomes). Required for efficient processing of 16S rRNA. May interact with the 5'-terminal helix region of 16S rRNA.</text>
</comment>
<comment type="similarity">
    <text evidence="2">Belongs to the RbfA family.</text>
</comment>
<keyword evidence="2" id="KW-0963">Cytoplasm</keyword>
<dbReference type="EMBL" id="CP062983">
    <property type="protein sequence ID" value="QPC81568.1"/>
    <property type="molecule type" value="Genomic_DNA"/>
</dbReference>
<dbReference type="InterPro" id="IPR020053">
    <property type="entry name" value="Ribosome-bd_factorA_CS"/>
</dbReference>
<dbReference type="PROSITE" id="PS01319">
    <property type="entry name" value="RBFA"/>
    <property type="match status" value="1"/>
</dbReference>
<comment type="subcellular location">
    <subcellularLocation>
        <location evidence="2">Cytoplasm</location>
    </subcellularLocation>
</comment>
<dbReference type="Proteomes" id="UP000594468">
    <property type="component" value="Chromosome"/>
</dbReference>